<feature type="transmembrane region" description="Helical" evidence="6">
    <location>
        <begin position="164"/>
        <end position="184"/>
    </location>
</feature>
<dbReference type="PROSITE" id="PS50850">
    <property type="entry name" value="MFS"/>
    <property type="match status" value="1"/>
</dbReference>
<dbReference type="InterPro" id="IPR020846">
    <property type="entry name" value="MFS_dom"/>
</dbReference>
<evidence type="ECO:0000256" key="1">
    <source>
        <dbReference type="ARBA" id="ARBA00004651"/>
    </source>
</evidence>
<keyword evidence="9" id="KW-1185">Reference proteome</keyword>
<dbReference type="AlphaFoldDB" id="A0A521AR07"/>
<evidence type="ECO:0000256" key="3">
    <source>
        <dbReference type="ARBA" id="ARBA00022692"/>
    </source>
</evidence>
<dbReference type="Gene3D" id="1.20.1250.20">
    <property type="entry name" value="MFS general substrate transporter like domains"/>
    <property type="match status" value="2"/>
</dbReference>
<dbReference type="InterPro" id="IPR036259">
    <property type="entry name" value="MFS_trans_sf"/>
</dbReference>
<evidence type="ECO:0000256" key="2">
    <source>
        <dbReference type="ARBA" id="ARBA00022475"/>
    </source>
</evidence>
<dbReference type="EMBL" id="FXTP01000001">
    <property type="protein sequence ID" value="SMO37215.1"/>
    <property type="molecule type" value="Genomic_DNA"/>
</dbReference>
<feature type="transmembrane region" description="Helical" evidence="6">
    <location>
        <begin position="218"/>
        <end position="239"/>
    </location>
</feature>
<dbReference type="Pfam" id="PF07690">
    <property type="entry name" value="MFS_1"/>
    <property type="match status" value="1"/>
</dbReference>
<sequence length="408" mass="44566">MTKKQDGNPYIIIFALWLLLFAASSQVMIISPILPRIAEQLSTSIEVLGNLVTVYAVMVGFFAIIMGPLSDKIGRRMILLIGTGSISFFLFLHGFVDTFWELLAVRALAGMAGGVLSGAAVAYVGDYFPYEKRGWANGWIMSGMAMGQILGIPIGTLMADLYGFRIPFLIFAGIMLLTFLLILAKVPQPNVELSADRVTFKGSLNKYLKLLKRSEVRAVAFAYVVMFLSISVFVVYLPTWLEDSFNVSGKAIASLFFVGGIANVITGPLAGKLSDHIGRKKIIIVSCLGLSVVMAITTLVITEFWISYIVFFFTMVLIAMRISPFQALSTQLIKSDNRGSLMSLLVAIGQVGYGIGGSIAGPFYVESGYMSNTLIGTLMILIMAYIVWRHVPEPELNTESGTKFADEE</sequence>
<reference evidence="8 9" key="1">
    <citation type="submission" date="2017-05" db="EMBL/GenBank/DDBJ databases">
        <authorList>
            <person name="Varghese N."/>
            <person name="Submissions S."/>
        </authorList>
    </citation>
    <scope>NUCLEOTIDE SEQUENCE [LARGE SCALE GENOMIC DNA]</scope>
    <source>
        <strain evidence="8 9">DSM 21985</strain>
    </source>
</reference>
<evidence type="ECO:0000256" key="6">
    <source>
        <dbReference type="SAM" id="Phobius"/>
    </source>
</evidence>
<keyword evidence="5 6" id="KW-0472">Membrane</keyword>
<feature type="transmembrane region" description="Helical" evidence="6">
    <location>
        <begin position="251"/>
        <end position="270"/>
    </location>
</feature>
<evidence type="ECO:0000313" key="8">
    <source>
        <dbReference type="EMBL" id="SMO37215.1"/>
    </source>
</evidence>
<feature type="transmembrane region" description="Helical" evidence="6">
    <location>
        <begin position="77"/>
        <end position="96"/>
    </location>
</feature>
<feature type="transmembrane region" description="Helical" evidence="6">
    <location>
        <begin position="308"/>
        <end position="329"/>
    </location>
</feature>
<feature type="transmembrane region" description="Helical" evidence="6">
    <location>
        <begin position="136"/>
        <end position="158"/>
    </location>
</feature>
<dbReference type="SUPFAM" id="SSF103473">
    <property type="entry name" value="MFS general substrate transporter"/>
    <property type="match status" value="1"/>
</dbReference>
<dbReference type="InterPro" id="IPR050189">
    <property type="entry name" value="MFS_Efflux_Transporters"/>
</dbReference>
<gene>
    <name evidence="8" type="ORF">SAMN06265219_101322</name>
</gene>
<protein>
    <submittedName>
        <fullName evidence="8">Predicted arabinose efflux permease, MFS family</fullName>
    </submittedName>
</protein>
<dbReference type="GO" id="GO:0022857">
    <property type="term" value="F:transmembrane transporter activity"/>
    <property type="evidence" value="ECO:0007669"/>
    <property type="project" value="InterPro"/>
</dbReference>
<keyword evidence="4 6" id="KW-1133">Transmembrane helix</keyword>
<comment type="subcellular location">
    <subcellularLocation>
        <location evidence="1">Cell membrane</location>
        <topology evidence="1">Multi-pass membrane protein</topology>
    </subcellularLocation>
</comment>
<feature type="transmembrane region" description="Helical" evidence="6">
    <location>
        <begin position="102"/>
        <end position="124"/>
    </location>
</feature>
<organism evidence="8 9">
    <name type="scientific">Gracilimonas mengyeensis</name>
    <dbReference type="NCBI Taxonomy" id="1302730"/>
    <lineage>
        <taxon>Bacteria</taxon>
        <taxon>Pseudomonadati</taxon>
        <taxon>Balneolota</taxon>
        <taxon>Balneolia</taxon>
        <taxon>Balneolales</taxon>
        <taxon>Balneolaceae</taxon>
        <taxon>Gracilimonas</taxon>
    </lineage>
</organism>
<name>A0A521AR07_9BACT</name>
<feature type="transmembrane region" description="Helical" evidence="6">
    <location>
        <begin position="47"/>
        <end position="65"/>
    </location>
</feature>
<evidence type="ECO:0000256" key="4">
    <source>
        <dbReference type="ARBA" id="ARBA00022989"/>
    </source>
</evidence>
<dbReference type="RefSeq" id="WP_142452832.1">
    <property type="nucleotide sequence ID" value="NZ_FXTP01000001.1"/>
</dbReference>
<dbReference type="InterPro" id="IPR011701">
    <property type="entry name" value="MFS"/>
</dbReference>
<evidence type="ECO:0000313" key="9">
    <source>
        <dbReference type="Proteomes" id="UP000317557"/>
    </source>
</evidence>
<dbReference type="Proteomes" id="UP000317557">
    <property type="component" value="Unassembled WGS sequence"/>
</dbReference>
<evidence type="ECO:0000256" key="5">
    <source>
        <dbReference type="ARBA" id="ARBA00023136"/>
    </source>
</evidence>
<feature type="domain" description="Major facilitator superfamily (MFS) profile" evidence="7">
    <location>
        <begin position="12"/>
        <end position="395"/>
    </location>
</feature>
<feature type="transmembrane region" description="Helical" evidence="6">
    <location>
        <begin position="282"/>
        <end position="302"/>
    </location>
</feature>
<accession>A0A521AR07</accession>
<feature type="transmembrane region" description="Helical" evidence="6">
    <location>
        <begin position="369"/>
        <end position="388"/>
    </location>
</feature>
<proteinExistence type="predicted"/>
<feature type="transmembrane region" description="Helical" evidence="6">
    <location>
        <begin position="12"/>
        <end position="35"/>
    </location>
</feature>
<dbReference type="PANTHER" id="PTHR43124">
    <property type="entry name" value="PURINE EFFLUX PUMP PBUE"/>
    <property type="match status" value="1"/>
</dbReference>
<dbReference type="OrthoDB" id="9812221at2"/>
<dbReference type="CDD" id="cd17324">
    <property type="entry name" value="MFS_NepI_like"/>
    <property type="match status" value="1"/>
</dbReference>
<dbReference type="PROSITE" id="PS00216">
    <property type="entry name" value="SUGAR_TRANSPORT_1"/>
    <property type="match status" value="2"/>
</dbReference>
<feature type="transmembrane region" description="Helical" evidence="6">
    <location>
        <begin position="341"/>
        <end position="363"/>
    </location>
</feature>
<keyword evidence="3 6" id="KW-0812">Transmembrane</keyword>
<dbReference type="InterPro" id="IPR005829">
    <property type="entry name" value="Sugar_transporter_CS"/>
</dbReference>
<dbReference type="PANTHER" id="PTHR43124:SF3">
    <property type="entry name" value="CHLORAMPHENICOL EFFLUX PUMP RV0191"/>
    <property type="match status" value="1"/>
</dbReference>
<evidence type="ECO:0000259" key="7">
    <source>
        <dbReference type="PROSITE" id="PS50850"/>
    </source>
</evidence>
<dbReference type="GO" id="GO:0005886">
    <property type="term" value="C:plasma membrane"/>
    <property type="evidence" value="ECO:0007669"/>
    <property type="project" value="UniProtKB-SubCell"/>
</dbReference>
<keyword evidence="2" id="KW-1003">Cell membrane</keyword>